<dbReference type="Pfam" id="PF03441">
    <property type="entry name" value="FAD_binding_7"/>
    <property type="match status" value="1"/>
</dbReference>
<feature type="domain" description="Cryptochrome/DNA photolyase FAD-binding" evidence="4">
    <location>
        <begin position="75"/>
        <end position="206"/>
    </location>
</feature>
<dbReference type="SUPFAM" id="SSF48173">
    <property type="entry name" value="Cryptochrome/photolyase FAD-binding domain"/>
    <property type="match status" value="1"/>
</dbReference>
<dbReference type="InterPro" id="IPR002081">
    <property type="entry name" value="Cryptochrome/DNA_photolyase_1"/>
</dbReference>
<comment type="cofactor">
    <cofactor evidence="1">
        <name>FAD</name>
        <dbReference type="ChEBI" id="CHEBI:57692"/>
    </cofactor>
</comment>
<evidence type="ECO:0000259" key="4">
    <source>
        <dbReference type="Pfam" id="PF03441"/>
    </source>
</evidence>
<feature type="non-terminal residue" evidence="5">
    <location>
        <position position="232"/>
    </location>
</feature>
<name>A0A382YC89_9ZZZZ</name>
<dbReference type="Gene3D" id="1.10.579.10">
    <property type="entry name" value="DNA Cyclobutane Dipyrimidine Photolyase, subunit A, domain 3"/>
    <property type="match status" value="1"/>
</dbReference>
<gene>
    <name evidence="5" type="ORF">METZ01_LOCUS433002</name>
</gene>
<dbReference type="GO" id="GO:0003677">
    <property type="term" value="F:DNA binding"/>
    <property type="evidence" value="ECO:0007669"/>
    <property type="project" value="TreeGrafter"/>
</dbReference>
<reference evidence="5" key="1">
    <citation type="submission" date="2018-05" db="EMBL/GenBank/DDBJ databases">
        <authorList>
            <person name="Lanie J.A."/>
            <person name="Ng W.-L."/>
            <person name="Kazmierczak K.M."/>
            <person name="Andrzejewski T.M."/>
            <person name="Davidsen T.M."/>
            <person name="Wayne K.J."/>
            <person name="Tettelin H."/>
            <person name="Glass J.I."/>
            <person name="Rusch D."/>
            <person name="Podicherti R."/>
            <person name="Tsui H.-C.T."/>
            <person name="Winkler M.E."/>
        </authorList>
    </citation>
    <scope>NUCLEOTIDE SEQUENCE</scope>
</reference>
<dbReference type="GO" id="GO:0003904">
    <property type="term" value="F:deoxyribodipyrimidine photo-lyase activity"/>
    <property type="evidence" value="ECO:0007669"/>
    <property type="project" value="TreeGrafter"/>
</dbReference>
<accession>A0A382YC89</accession>
<dbReference type="InterPro" id="IPR036134">
    <property type="entry name" value="Crypto/Photolyase_FAD-like_sf"/>
</dbReference>
<dbReference type="EMBL" id="UINC01174160">
    <property type="protein sequence ID" value="SVD80148.1"/>
    <property type="molecule type" value="Genomic_DNA"/>
</dbReference>
<dbReference type="PANTHER" id="PTHR11455">
    <property type="entry name" value="CRYPTOCHROME"/>
    <property type="match status" value="1"/>
</dbReference>
<dbReference type="PANTHER" id="PTHR11455:SF9">
    <property type="entry name" value="CRYPTOCHROME CIRCADIAN CLOCK 5 ISOFORM X1"/>
    <property type="match status" value="1"/>
</dbReference>
<dbReference type="Gene3D" id="1.25.40.80">
    <property type="match status" value="1"/>
</dbReference>
<protein>
    <recommendedName>
        <fullName evidence="4">Cryptochrome/DNA photolyase FAD-binding domain-containing protein</fullName>
    </recommendedName>
</protein>
<keyword evidence="2" id="KW-0285">Flavoprotein</keyword>
<dbReference type="GO" id="GO:0071949">
    <property type="term" value="F:FAD binding"/>
    <property type="evidence" value="ECO:0007669"/>
    <property type="project" value="TreeGrafter"/>
</dbReference>
<evidence type="ECO:0000313" key="5">
    <source>
        <dbReference type="EMBL" id="SVD80148.1"/>
    </source>
</evidence>
<proteinExistence type="predicted"/>
<sequence>MITKMSFLQEAENNWNKFLDTKIYKYSYLRNYDFGPNKNSSVSKLSPYISHRILLEYDLIKDIKNKYNSDNVNKFIEEVYWRIYWKGWLENKPCVWDNFISKNVDKFDDLLYEKAINGKTNLSYFNFWVEELKENNYLHNHTRMWFASTWIFNLGLPWELGAKLFFEHLNDGDAASNLLSWRWVAGLQTKGKKYLFSPENLKKFSDNRFVVKHISNKDIHLKDEFEIVNNKE</sequence>
<evidence type="ECO:0000256" key="1">
    <source>
        <dbReference type="ARBA" id="ARBA00001974"/>
    </source>
</evidence>
<evidence type="ECO:0000256" key="3">
    <source>
        <dbReference type="ARBA" id="ARBA00022827"/>
    </source>
</evidence>
<dbReference type="AlphaFoldDB" id="A0A382YC89"/>
<evidence type="ECO:0000256" key="2">
    <source>
        <dbReference type="ARBA" id="ARBA00022630"/>
    </source>
</evidence>
<keyword evidence="3" id="KW-0274">FAD</keyword>
<dbReference type="InterPro" id="IPR005101">
    <property type="entry name" value="Cryptochr/Photolyase_FAD-bd"/>
</dbReference>
<organism evidence="5">
    <name type="scientific">marine metagenome</name>
    <dbReference type="NCBI Taxonomy" id="408172"/>
    <lineage>
        <taxon>unclassified sequences</taxon>
        <taxon>metagenomes</taxon>
        <taxon>ecological metagenomes</taxon>
    </lineage>
</organism>